<sequence length="153" mass="17712">GYEMWNTHLSPFYLYPQLPFDPILPSDAKFMGSDYGFRPINKGAGGSGKEFYENLGSNKQREQFTIIILTYERDQVLINSLSRLNNLPYLNKVVVVWNSVQPPREDLRWPDIGVPVVVVRTNTNDLNNRFKPYDVIETEAVLNINDYISFYSI</sequence>
<dbReference type="InterPro" id="IPR015338">
    <property type="entry name" value="GT64_dom"/>
</dbReference>
<dbReference type="GO" id="GO:1901135">
    <property type="term" value="P:carbohydrate derivative metabolic process"/>
    <property type="evidence" value="ECO:0007669"/>
    <property type="project" value="UniProtKB-ARBA"/>
</dbReference>
<feature type="domain" description="Glycosyl transferase 64" evidence="6">
    <location>
        <begin position="64"/>
        <end position="149"/>
    </location>
</feature>
<dbReference type="Gene3D" id="3.90.550.10">
    <property type="entry name" value="Spore Coat Polysaccharide Biosynthesis Protein SpsA, Chain A"/>
    <property type="match status" value="1"/>
</dbReference>
<keyword evidence="3" id="KW-0808">Transferase</keyword>
<reference evidence="8" key="1">
    <citation type="submission" date="2025-08" db="UniProtKB">
        <authorList>
            <consortium name="RefSeq"/>
        </authorList>
    </citation>
    <scope>IDENTIFICATION</scope>
</reference>
<evidence type="ECO:0000313" key="8">
    <source>
        <dbReference type="RefSeq" id="XP_008485871.1"/>
    </source>
</evidence>
<accession>A0A1S3DPQ2</accession>
<dbReference type="PaxDb" id="121845-A0A1S3DPQ2"/>
<protein>
    <submittedName>
        <fullName evidence="8">Exostosin-3-like</fullName>
    </submittedName>
</protein>
<keyword evidence="5" id="KW-1015">Disulfide bond</keyword>
<evidence type="ECO:0000256" key="4">
    <source>
        <dbReference type="ARBA" id="ARBA00023136"/>
    </source>
</evidence>
<evidence type="ECO:0000256" key="3">
    <source>
        <dbReference type="ARBA" id="ARBA00022679"/>
    </source>
</evidence>
<dbReference type="InterPro" id="IPR029044">
    <property type="entry name" value="Nucleotide-diphossugar_trans"/>
</dbReference>
<evidence type="ECO:0000256" key="1">
    <source>
        <dbReference type="ARBA" id="ARBA00004648"/>
    </source>
</evidence>
<dbReference type="STRING" id="121845.A0A1S3DPQ2"/>
<dbReference type="GO" id="GO:0016757">
    <property type="term" value="F:glycosyltransferase activity"/>
    <property type="evidence" value="ECO:0007669"/>
    <property type="project" value="InterPro"/>
</dbReference>
<comment type="similarity">
    <text evidence="2">Belongs to the glycosyltransferase 47 family.</text>
</comment>
<evidence type="ECO:0000313" key="7">
    <source>
        <dbReference type="Proteomes" id="UP000079169"/>
    </source>
</evidence>
<dbReference type="SUPFAM" id="SSF53448">
    <property type="entry name" value="Nucleotide-diphospho-sugar transferases"/>
    <property type="match status" value="1"/>
</dbReference>
<evidence type="ECO:0000256" key="2">
    <source>
        <dbReference type="ARBA" id="ARBA00010271"/>
    </source>
</evidence>
<evidence type="ECO:0000256" key="5">
    <source>
        <dbReference type="ARBA" id="ARBA00023157"/>
    </source>
</evidence>
<name>A0A1S3DPQ2_DIACI</name>
<dbReference type="GeneID" id="103522548"/>
<proteinExistence type="inferred from homology"/>
<dbReference type="RefSeq" id="XP_008485871.1">
    <property type="nucleotide sequence ID" value="XM_008487649.1"/>
</dbReference>
<keyword evidence="7" id="KW-1185">Reference proteome</keyword>
<gene>
    <name evidence="8" type="primary">LOC103522548</name>
</gene>
<dbReference type="Proteomes" id="UP000079169">
    <property type="component" value="Unplaced"/>
</dbReference>
<dbReference type="GO" id="GO:0005789">
    <property type="term" value="C:endoplasmic reticulum membrane"/>
    <property type="evidence" value="ECO:0007669"/>
    <property type="project" value="UniProtKB-SubCell"/>
</dbReference>
<dbReference type="Pfam" id="PF09258">
    <property type="entry name" value="Glyco_transf_64"/>
    <property type="match status" value="1"/>
</dbReference>
<evidence type="ECO:0000259" key="6">
    <source>
        <dbReference type="Pfam" id="PF09258"/>
    </source>
</evidence>
<dbReference type="InterPro" id="IPR004263">
    <property type="entry name" value="Exostosin"/>
</dbReference>
<organism evidence="7 8">
    <name type="scientific">Diaphorina citri</name>
    <name type="common">Asian citrus psyllid</name>
    <dbReference type="NCBI Taxonomy" id="121845"/>
    <lineage>
        <taxon>Eukaryota</taxon>
        <taxon>Metazoa</taxon>
        <taxon>Ecdysozoa</taxon>
        <taxon>Arthropoda</taxon>
        <taxon>Hexapoda</taxon>
        <taxon>Insecta</taxon>
        <taxon>Pterygota</taxon>
        <taxon>Neoptera</taxon>
        <taxon>Paraneoptera</taxon>
        <taxon>Hemiptera</taxon>
        <taxon>Sternorrhyncha</taxon>
        <taxon>Psylloidea</taxon>
        <taxon>Psyllidae</taxon>
        <taxon>Diaphorininae</taxon>
        <taxon>Diaphorina</taxon>
    </lineage>
</organism>
<feature type="non-terminal residue" evidence="8">
    <location>
        <position position="1"/>
    </location>
</feature>
<dbReference type="KEGG" id="dci:103522548"/>
<comment type="subcellular location">
    <subcellularLocation>
        <location evidence="1">Endoplasmic reticulum membrane</location>
        <topology evidence="1">Single-pass type II membrane protein</topology>
    </subcellularLocation>
</comment>
<dbReference type="PANTHER" id="PTHR48261">
    <property type="entry name" value="ACETYLGLUCOSAMINYLTRANSFERASE"/>
    <property type="match status" value="1"/>
</dbReference>
<keyword evidence="4" id="KW-0472">Membrane</keyword>
<dbReference type="AlphaFoldDB" id="A0A1S3DPQ2"/>
<dbReference type="PANTHER" id="PTHR48261:SF4">
    <property type="entry name" value="EXOSTOSIN LIKE GLYCOSYLTRANSFERASE 3"/>
    <property type="match status" value="1"/>
</dbReference>